<protein>
    <submittedName>
        <fullName evidence="2">Uncharacterized protein</fullName>
    </submittedName>
</protein>
<sequence>MAEVTVRAAQRVLGLAHGDEVRITETPKVKGLIRSGALEVVTRHRRSGGGSGTSGSDDTSSSGSGETGDASDTPNGDGDNKQE</sequence>
<keyword evidence="3" id="KW-1185">Reference proteome</keyword>
<dbReference type="RefSeq" id="YP_010002585.1">
    <property type="nucleotide sequence ID" value="NC_053246.1"/>
</dbReference>
<feature type="region of interest" description="Disordered" evidence="1">
    <location>
        <begin position="36"/>
        <end position="83"/>
    </location>
</feature>
<feature type="compositionally biased region" description="Low complexity" evidence="1">
    <location>
        <begin position="54"/>
        <end position="73"/>
    </location>
</feature>
<proteinExistence type="predicted"/>
<evidence type="ECO:0000256" key="1">
    <source>
        <dbReference type="SAM" id="MobiDB-lite"/>
    </source>
</evidence>
<dbReference type="GeneID" id="63027136"/>
<gene>
    <name evidence="2" type="primary">24</name>
    <name evidence="2" type="ORF">SEA_LILBEANIE_24</name>
</gene>
<reference evidence="2 3" key="1">
    <citation type="submission" date="2020-12" db="EMBL/GenBank/DDBJ databases">
        <authorList>
            <person name="Mahalingham V.A."/>
            <person name="Abad L.A."/>
            <person name="Dennis E.A."/>
            <person name="Alston T.C."/>
            <person name="Buckley J.R."/>
            <person name="Cao N.T."/>
            <person name="Cole K.B."/>
            <person name="Davis H.C."/>
            <person name="Fisher D.E."/>
            <person name="Jennings A.R."/>
            <person name="Litwin A.R."/>
            <person name="McCartney J.B."/>
            <person name="Mitchell K.E."/>
            <person name="Nasser J.B."/>
            <person name="Paudel P."/>
            <person name="Richoux S.A."/>
            <person name="Sisung K.L."/>
            <person name="Smith M.L."/>
            <person name="Sonnier C.R."/>
            <person name="Underwood K.G."/>
            <person name="Hunter C.W."/>
            <person name="Gottschalck B.A."/>
            <person name="Wiggina Z.F."/>
            <person name="Spears T.J."/>
            <person name="Hancock A.M."/>
            <person name="Gissendanner C.R."/>
            <person name="Findley A.M."/>
            <person name="Garlena R.A."/>
            <person name="Russell D.A."/>
            <person name="Jacobs-Sera D."/>
            <person name="Hatfull G.F."/>
        </authorList>
    </citation>
    <scope>NUCLEOTIDE SEQUENCE [LARGE SCALE GENOMIC DNA]</scope>
</reference>
<dbReference type="Proteomes" id="UP000594820">
    <property type="component" value="Segment"/>
</dbReference>
<name>A0A7T1NXQ3_9CAUD</name>
<dbReference type="EMBL" id="MW314850">
    <property type="protein sequence ID" value="QPO17102.1"/>
    <property type="molecule type" value="Genomic_DNA"/>
</dbReference>
<organism evidence="2 3">
    <name type="scientific">Gordonia phage Lilbeanie</name>
    <dbReference type="NCBI Taxonomy" id="2794947"/>
    <lineage>
        <taxon>Viruses</taxon>
        <taxon>Duplodnaviria</taxon>
        <taxon>Heunggongvirae</taxon>
        <taxon>Uroviricota</taxon>
        <taxon>Caudoviricetes</taxon>
        <taxon>Stackebrandtviridae</taxon>
        <taxon>Lilbeanievirus</taxon>
        <taxon>Lilbeanievirus lilbeanie</taxon>
    </lineage>
</organism>
<evidence type="ECO:0000313" key="2">
    <source>
        <dbReference type="EMBL" id="QPO17102.1"/>
    </source>
</evidence>
<accession>A0A7T1NXQ3</accession>
<evidence type="ECO:0000313" key="3">
    <source>
        <dbReference type="Proteomes" id="UP000594820"/>
    </source>
</evidence>
<dbReference type="KEGG" id="vg:63027136"/>